<evidence type="ECO:0000256" key="1">
    <source>
        <dbReference type="SAM" id="SignalP"/>
    </source>
</evidence>
<dbReference type="KEGG" id="salx:SALLE_v1c10680"/>
<feature type="chain" id="PRO_5016988443" description="Lipoprotein" evidence="1">
    <location>
        <begin position="24"/>
        <end position="607"/>
    </location>
</feature>
<feature type="signal peptide" evidence="1">
    <location>
        <begin position="1"/>
        <end position="23"/>
    </location>
</feature>
<reference evidence="2 3" key="1">
    <citation type="submission" date="2018-07" db="EMBL/GenBank/DDBJ databases">
        <title>Complete genome sequence of Spiroplasma alleghenense PLHS-1 (ATCC 51752).</title>
        <authorList>
            <person name="Chou L."/>
            <person name="Lee T.-Y."/>
            <person name="Tsai Y.-M."/>
            <person name="Kuo C.-H."/>
        </authorList>
    </citation>
    <scope>NUCLEOTIDE SEQUENCE [LARGE SCALE GENOMIC DNA]</scope>
    <source>
        <strain evidence="2 3">PLHS-1</strain>
    </source>
</reference>
<proteinExistence type="predicted"/>
<organism evidence="2 3">
    <name type="scientific">Spiroplasma alleghenense</name>
    <dbReference type="NCBI Taxonomy" id="216931"/>
    <lineage>
        <taxon>Bacteria</taxon>
        <taxon>Bacillati</taxon>
        <taxon>Mycoplasmatota</taxon>
        <taxon>Mollicutes</taxon>
        <taxon>Entomoplasmatales</taxon>
        <taxon>Spiroplasmataceae</taxon>
        <taxon>Spiroplasma</taxon>
    </lineage>
</organism>
<dbReference type="NCBIfam" id="NF038029">
    <property type="entry name" value="LP_plasma"/>
    <property type="match status" value="1"/>
</dbReference>
<evidence type="ECO:0000313" key="2">
    <source>
        <dbReference type="EMBL" id="AXK51738.1"/>
    </source>
</evidence>
<dbReference type="Proteomes" id="UP000254792">
    <property type="component" value="Chromosome"/>
</dbReference>
<keyword evidence="3" id="KW-1185">Reference proteome</keyword>
<sequence length="607" mass="69408">MKKILSILGSLSLIIVAPLNVIACKTEELPEPPKDYDFAKTLNDFVDSVTSIFKTSIYQAFSPYAWINEEDLPNGLTIQELLNNEANLKDHKSDFYKSVSEEIFKIIPVADIHSEITRSVVNKINYSSVIVDNSTPLKNGIYIDSIDLYRKGENLTVGIAIGTDIFYLDKTGVKGQRPVTTIVSINIFKKEELVQEALDINEAFLKVFNDTDANNFEFISSKGNLENTKLRLENSMEVESDLKSKVINIDKTGTNVTALNAIGLTWKVDSSTIADASRFETKSERGDTLAGIATVNHARTGSAEDQEFYFRQIKDDINGQWLYPIINEDDEFIEEMSYAISKDKTISKSINQYNLAYNISENDSIRNIVEAQNSKFAIDYEKDKLAIALFGISFKGTTFTLDGQEYEFPEQTVFYRQKTSFSSTKELYEQFVTDAFNYQAELLGMVGRDLREEKDITRPFYHLESDFKYPGGFSGFNKMIKTEDRIESVLTANKKANQYSEGLELTSVIVNKDTNSKPEYFSSRTDYTGGYNPTETMRLFFHNGYNSRIDYISFKTYFFSSAINNPNKVSYCFDETRNGRVNSFRNERELIEFRLEWISRFEVHYAK</sequence>
<accession>A0A345Z559</accession>
<gene>
    <name evidence="2" type="ORF">SALLE_v1c10680</name>
</gene>
<name>A0A345Z559_9MOLU</name>
<dbReference type="InterPro" id="IPR054816">
    <property type="entry name" value="Lipoprotein_mollicutes-type_CS"/>
</dbReference>
<evidence type="ECO:0000313" key="3">
    <source>
        <dbReference type="Proteomes" id="UP000254792"/>
    </source>
</evidence>
<dbReference type="RefSeq" id="WP_115558622.1">
    <property type="nucleotide sequence ID" value="NZ_CP031376.1"/>
</dbReference>
<keyword evidence="1" id="KW-0732">Signal</keyword>
<dbReference type="EMBL" id="CP031376">
    <property type="protein sequence ID" value="AXK51738.1"/>
    <property type="molecule type" value="Genomic_DNA"/>
</dbReference>
<protein>
    <recommendedName>
        <fullName evidence="4">Lipoprotein</fullName>
    </recommendedName>
</protein>
<evidence type="ECO:0008006" key="4">
    <source>
        <dbReference type="Google" id="ProtNLM"/>
    </source>
</evidence>
<dbReference type="OrthoDB" id="387107at2"/>
<dbReference type="AlphaFoldDB" id="A0A345Z559"/>